<keyword evidence="3" id="KW-1185">Reference proteome</keyword>
<dbReference type="SUPFAM" id="SSF54001">
    <property type="entry name" value="Cysteine proteinases"/>
    <property type="match status" value="1"/>
</dbReference>
<dbReference type="PANTHER" id="PTHR11786:SF0">
    <property type="entry name" value="ARYLAMINE N-ACETYLTRANSFERASE 4-RELATED"/>
    <property type="match status" value="1"/>
</dbReference>
<organism evidence="2 3">
    <name type="scientific">Marinomonas colpomeniae</name>
    <dbReference type="NCBI Taxonomy" id="2774408"/>
    <lineage>
        <taxon>Bacteria</taxon>
        <taxon>Pseudomonadati</taxon>
        <taxon>Pseudomonadota</taxon>
        <taxon>Gammaproteobacteria</taxon>
        <taxon>Oceanospirillales</taxon>
        <taxon>Oceanospirillaceae</taxon>
        <taxon>Marinomonas</taxon>
    </lineage>
</organism>
<dbReference type="InterPro" id="IPR038765">
    <property type="entry name" value="Papain-like_cys_pep_sf"/>
</dbReference>
<gene>
    <name evidence="2" type="ORF">IF202_07555</name>
</gene>
<evidence type="ECO:0000313" key="2">
    <source>
        <dbReference type="EMBL" id="MBD5770906.1"/>
    </source>
</evidence>
<sequence length="287" mass="32548">MTLPISLQNYISDLGLTIPTSLNIGFVKALQASHIARYSFNSLAVVMGEEISLDLEDISKKIVECGLGGYCFEHNKLTFELLNSLGYDVKLVMARVLNNKEDDVPRTHRLTLLNHQGNNYVIDTGFGGNCPITPLLLQPDLLQKAGHDIYRIVAKKNGEYDLQILKQGDYYTMYRFDLAVYTDADCLVGNFYSYRYPTAGFVNNLMVGLKNADHTIFLMNHELIERRQGESQKRVLYSPEALHQILTNTFKFDIELVIAEHLFDRFLASKLLELKSENEPQLVSVSS</sequence>
<dbReference type="RefSeq" id="WP_191594272.1">
    <property type="nucleotide sequence ID" value="NZ_JACYFC010000002.1"/>
</dbReference>
<dbReference type="Proteomes" id="UP000604161">
    <property type="component" value="Unassembled WGS sequence"/>
</dbReference>
<comment type="similarity">
    <text evidence="1">Belongs to the arylamine N-acetyltransferase family.</text>
</comment>
<dbReference type="Gene3D" id="3.30.2140.10">
    <property type="entry name" value="Arylamine N-acetyltransferase"/>
    <property type="match status" value="1"/>
</dbReference>
<evidence type="ECO:0000256" key="1">
    <source>
        <dbReference type="ARBA" id="ARBA00006547"/>
    </source>
</evidence>
<dbReference type="PANTHER" id="PTHR11786">
    <property type="entry name" value="N-HYDROXYARYLAMINE O-ACETYLTRANSFERASE"/>
    <property type="match status" value="1"/>
</dbReference>
<dbReference type="Pfam" id="PF00797">
    <property type="entry name" value="Acetyltransf_2"/>
    <property type="match status" value="1"/>
</dbReference>
<comment type="caution">
    <text evidence="2">The sequence shown here is derived from an EMBL/GenBank/DDBJ whole genome shotgun (WGS) entry which is preliminary data.</text>
</comment>
<reference evidence="2 3" key="1">
    <citation type="submission" date="2020-09" db="EMBL/GenBank/DDBJ databases">
        <title>Marinomonas sp. nov., isolated from the cysticercosis algae of Qingdao, China.</title>
        <authorList>
            <person name="Sun X."/>
        </authorList>
    </citation>
    <scope>NUCLEOTIDE SEQUENCE [LARGE SCALE GENOMIC DNA]</scope>
    <source>
        <strain evidence="2 3">SM2066</strain>
    </source>
</reference>
<protein>
    <submittedName>
        <fullName evidence="2">Arylamine N-acetyltransferase</fullName>
    </submittedName>
</protein>
<dbReference type="InterPro" id="IPR001447">
    <property type="entry name" value="Arylamine_N-AcTrfase"/>
</dbReference>
<name>A0ABR8NXY5_9GAMM</name>
<dbReference type="Gene3D" id="2.40.128.150">
    <property type="entry name" value="Cysteine proteinases"/>
    <property type="match status" value="1"/>
</dbReference>
<dbReference type="EMBL" id="JACYFC010000002">
    <property type="protein sequence ID" value="MBD5770906.1"/>
    <property type="molecule type" value="Genomic_DNA"/>
</dbReference>
<evidence type="ECO:0000313" key="3">
    <source>
        <dbReference type="Proteomes" id="UP000604161"/>
    </source>
</evidence>
<proteinExistence type="inferred from homology"/>
<accession>A0ABR8NXY5</accession>